<keyword evidence="2" id="KW-1185">Reference proteome</keyword>
<dbReference type="EMBL" id="ML978267">
    <property type="protein sequence ID" value="KAF2025399.1"/>
    <property type="molecule type" value="Genomic_DNA"/>
</dbReference>
<reference evidence="1" key="1">
    <citation type="journal article" date="2020" name="Stud. Mycol.">
        <title>101 Dothideomycetes genomes: a test case for predicting lifestyles and emergence of pathogens.</title>
        <authorList>
            <person name="Haridas S."/>
            <person name="Albert R."/>
            <person name="Binder M."/>
            <person name="Bloem J."/>
            <person name="Labutti K."/>
            <person name="Salamov A."/>
            <person name="Andreopoulos B."/>
            <person name="Baker S."/>
            <person name="Barry K."/>
            <person name="Bills G."/>
            <person name="Bluhm B."/>
            <person name="Cannon C."/>
            <person name="Castanera R."/>
            <person name="Culley D."/>
            <person name="Daum C."/>
            <person name="Ezra D."/>
            <person name="Gonzalez J."/>
            <person name="Henrissat B."/>
            <person name="Kuo A."/>
            <person name="Liang C."/>
            <person name="Lipzen A."/>
            <person name="Lutzoni F."/>
            <person name="Magnuson J."/>
            <person name="Mondo S."/>
            <person name="Nolan M."/>
            <person name="Ohm R."/>
            <person name="Pangilinan J."/>
            <person name="Park H.-J."/>
            <person name="Ramirez L."/>
            <person name="Alfaro M."/>
            <person name="Sun H."/>
            <person name="Tritt A."/>
            <person name="Yoshinaga Y."/>
            <person name="Zwiers L.-H."/>
            <person name="Turgeon B."/>
            <person name="Goodwin S."/>
            <person name="Spatafora J."/>
            <person name="Crous P."/>
            <person name="Grigoriev I."/>
        </authorList>
    </citation>
    <scope>NUCLEOTIDE SEQUENCE</scope>
    <source>
        <strain evidence="1">CBS 110217</strain>
    </source>
</reference>
<proteinExistence type="predicted"/>
<evidence type="ECO:0000313" key="2">
    <source>
        <dbReference type="Proteomes" id="UP000799777"/>
    </source>
</evidence>
<accession>A0A9P4H170</accession>
<organism evidence="1 2">
    <name type="scientific">Setomelanomma holmii</name>
    <dbReference type="NCBI Taxonomy" id="210430"/>
    <lineage>
        <taxon>Eukaryota</taxon>
        <taxon>Fungi</taxon>
        <taxon>Dikarya</taxon>
        <taxon>Ascomycota</taxon>
        <taxon>Pezizomycotina</taxon>
        <taxon>Dothideomycetes</taxon>
        <taxon>Pleosporomycetidae</taxon>
        <taxon>Pleosporales</taxon>
        <taxon>Pleosporineae</taxon>
        <taxon>Phaeosphaeriaceae</taxon>
        <taxon>Setomelanomma</taxon>
    </lineage>
</organism>
<dbReference type="Proteomes" id="UP000799777">
    <property type="component" value="Unassembled WGS sequence"/>
</dbReference>
<gene>
    <name evidence="1" type="ORF">EK21DRAFT_116876</name>
</gene>
<name>A0A9P4H170_9PLEO</name>
<evidence type="ECO:0000313" key="1">
    <source>
        <dbReference type="EMBL" id="KAF2025399.1"/>
    </source>
</evidence>
<dbReference type="AlphaFoldDB" id="A0A9P4H170"/>
<sequence>MVILADRLREDMCPGGLFDGNLEHSWILDYFRTTSPESHSNSTGQHGLDQTVRSQLDLFFTEIRELDLQSDDIVFSTYYSIGFTACKHEVGDSVFALDGTPELFLLRLVEPPHTYGFVGTCYLWAAFDLDYWNLGSHNGRWPARPRDFGCEQVQRIVVY</sequence>
<comment type="caution">
    <text evidence="1">The sequence shown here is derived from an EMBL/GenBank/DDBJ whole genome shotgun (WGS) entry which is preliminary data.</text>
</comment>
<protein>
    <submittedName>
        <fullName evidence="1">Uncharacterized protein</fullName>
    </submittedName>
</protein>